<organism evidence="1 2">
    <name type="scientific">Ancylostoma ceylanicum</name>
    <dbReference type="NCBI Taxonomy" id="53326"/>
    <lineage>
        <taxon>Eukaryota</taxon>
        <taxon>Metazoa</taxon>
        <taxon>Ecdysozoa</taxon>
        <taxon>Nematoda</taxon>
        <taxon>Chromadorea</taxon>
        <taxon>Rhabditida</taxon>
        <taxon>Rhabditina</taxon>
        <taxon>Rhabditomorpha</taxon>
        <taxon>Strongyloidea</taxon>
        <taxon>Ancylostomatidae</taxon>
        <taxon>Ancylostomatinae</taxon>
        <taxon>Ancylostoma</taxon>
    </lineage>
</organism>
<proteinExistence type="predicted"/>
<evidence type="ECO:0000313" key="1">
    <source>
        <dbReference type="EMBL" id="EYC17154.1"/>
    </source>
</evidence>
<dbReference type="Proteomes" id="UP000024635">
    <property type="component" value="Unassembled WGS sequence"/>
</dbReference>
<comment type="caution">
    <text evidence="1">The sequence shown here is derived from an EMBL/GenBank/DDBJ whole genome shotgun (WGS) entry which is preliminary data.</text>
</comment>
<gene>
    <name evidence="1" type="primary">Acey_s0031.g2301</name>
    <name evidence="1" type="ORF">Y032_0031g2301</name>
</gene>
<sequence>MVFISAAPFFFQVFYRAMRYAHHGDVYPSNRKFTSDPIVETALCYQCLTFWSFFNLTDFLNSSTKTVAWKF</sequence>
<accession>A0A016UP36</accession>
<name>A0A016UP36_9BILA</name>
<dbReference type="AlphaFoldDB" id="A0A016UP36"/>
<reference evidence="2" key="1">
    <citation type="journal article" date="2015" name="Nat. Genet.">
        <title>The genome and transcriptome of the zoonotic hookworm Ancylostoma ceylanicum identify infection-specific gene families.</title>
        <authorList>
            <person name="Schwarz E.M."/>
            <person name="Hu Y."/>
            <person name="Antoshechkin I."/>
            <person name="Miller M.M."/>
            <person name="Sternberg P.W."/>
            <person name="Aroian R.V."/>
        </authorList>
    </citation>
    <scope>NUCLEOTIDE SEQUENCE</scope>
    <source>
        <strain evidence="2">HY135</strain>
    </source>
</reference>
<evidence type="ECO:0000313" key="2">
    <source>
        <dbReference type="Proteomes" id="UP000024635"/>
    </source>
</evidence>
<keyword evidence="2" id="KW-1185">Reference proteome</keyword>
<dbReference type="EMBL" id="JARK01001367">
    <property type="protein sequence ID" value="EYC17154.1"/>
    <property type="molecule type" value="Genomic_DNA"/>
</dbReference>
<protein>
    <submittedName>
        <fullName evidence="1">Uncharacterized protein</fullName>
    </submittedName>
</protein>